<dbReference type="OrthoDB" id="9775203at2"/>
<reference evidence="3" key="1">
    <citation type="submission" date="2015-07" db="EMBL/GenBank/DDBJ databases">
        <title>Near-Complete Genome Sequence of the Cellulolytic Bacterium Bacteroides (Pseudobacteroides) cellulosolvens ATCC 35603.</title>
        <authorList>
            <person name="Dassa B."/>
            <person name="Utturkar S.M."/>
            <person name="Klingeman D.M."/>
            <person name="Hurt R.A."/>
            <person name="Keller M."/>
            <person name="Xu J."/>
            <person name="Reddy Y.H.K."/>
            <person name="Borovok I."/>
            <person name="Grinberg I.R."/>
            <person name="Lamed R."/>
            <person name="Zhivin O."/>
            <person name="Bayer E.A."/>
            <person name="Brown S.D."/>
        </authorList>
    </citation>
    <scope>NUCLEOTIDE SEQUENCE [LARGE SCALE GENOMIC DNA]</scope>
    <source>
        <strain evidence="3">DSM 2933</strain>
    </source>
</reference>
<dbReference type="PROSITE" id="PS50994">
    <property type="entry name" value="INTEGRASE"/>
    <property type="match status" value="1"/>
</dbReference>
<dbReference type="STRING" id="398512.Bccel_3462"/>
<dbReference type="PATRIC" id="fig|398512.5.peg.3626"/>
<comment type="caution">
    <text evidence="2">The sequence shown here is derived from an EMBL/GenBank/DDBJ whole genome shotgun (WGS) entry which is preliminary data.</text>
</comment>
<dbReference type="SUPFAM" id="SSF53098">
    <property type="entry name" value="Ribonuclease H-like"/>
    <property type="match status" value="1"/>
</dbReference>
<sequence>MISTQNRVTIIELITEAVEAGARISPCCNIVGITIRTYERWIFGGNINIDQRPLVKRPEPKNKLSKDEYESVLKVSNLPQYADLPPSQIVPSIADRGIYIASESTFYRILRHENMQNHRGRSKSPGKAKEPETHIAYEPNKVWTWDITYLNTSIRGRYYKLYMIVDIFSRKIVGWEVWEDETGEHASELVEKAVIAENARNNLLVLHSDNGTPMKASTLKSKLELLGVMASYSRPRVSNDNPYSESLFRTCKYRSNYPSEGFSDIEEARKWVMEFVEWYNNIHYHSGMNFTTPNSRHTGVAGEIMENRKKVYTAAKALHPERWSKGIRNFYLPEFAALNPIDEEKTKLKSIG</sequence>
<dbReference type="GO" id="GO:0003676">
    <property type="term" value="F:nucleic acid binding"/>
    <property type="evidence" value="ECO:0007669"/>
    <property type="project" value="InterPro"/>
</dbReference>
<dbReference type="InterPro" id="IPR050900">
    <property type="entry name" value="Transposase_IS3/IS150/IS904"/>
</dbReference>
<dbReference type="InterPro" id="IPR001584">
    <property type="entry name" value="Integrase_cat-core"/>
</dbReference>
<dbReference type="InterPro" id="IPR036397">
    <property type="entry name" value="RNaseH_sf"/>
</dbReference>
<name>A0A0L6JQX1_9FIRM</name>
<gene>
    <name evidence="2" type="ORF">Bccel_3462</name>
</gene>
<dbReference type="eggNOG" id="COG2801">
    <property type="taxonomic scope" value="Bacteria"/>
</dbReference>
<evidence type="ECO:0000259" key="1">
    <source>
        <dbReference type="PROSITE" id="PS50994"/>
    </source>
</evidence>
<dbReference type="EMBL" id="LGTC01000001">
    <property type="protein sequence ID" value="KNY28188.1"/>
    <property type="molecule type" value="Genomic_DNA"/>
</dbReference>
<evidence type="ECO:0000313" key="2">
    <source>
        <dbReference type="EMBL" id="KNY28188.1"/>
    </source>
</evidence>
<organism evidence="2 3">
    <name type="scientific">Pseudobacteroides cellulosolvens ATCC 35603 = DSM 2933</name>
    <dbReference type="NCBI Taxonomy" id="398512"/>
    <lineage>
        <taxon>Bacteria</taxon>
        <taxon>Bacillati</taxon>
        <taxon>Bacillota</taxon>
        <taxon>Clostridia</taxon>
        <taxon>Eubacteriales</taxon>
        <taxon>Oscillospiraceae</taxon>
        <taxon>Pseudobacteroides</taxon>
    </lineage>
</organism>
<dbReference type="RefSeq" id="WP_036945393.1">
    <property type="nucleotide sequence ID" value="NZ_JQKC01000050.1"/>
</dbReference>
<feature type="domain" description="Integrase catalytic" evidence="1">
    <location>
        <begin position="135"/>
        <end position="301"/>
    </location>
</feature>
<keyword evidence="3" id="KW-1185">Reference proteome</keyword>
<proteinExistence type="predicted"/>
<dbReference type="InterPro" id="IPR048020">
    <property type="entry name" value="Transpos_IS3"/>
</dbReference>
<dbReference type="Gene3D" id="3.30.420.10">
    <property type="entry name" value="Ribonuclease H-like superfamily/Ribonuclease H"/>
    <property type="match status" value="1"/>
</dbReference>
<dbReference type="AlphaFoldDB" id="A0A0L6JQX1"/>
<dbReference type="PANTHER" id="PTHR46889">
    <property type="entry name" value="TRANSPOSASE INSF FOR INSERTION SEQUENCE IS3B-RELATED"/>
    <property type="match status" value="1"/>
</dbReference>
<dbReference type="Proteomes" id="UP000036923">
    <property type="component" value="Unassembled WGS sequence"/>
</dbReference>
<accession>A0A0L6JQX1</accession>
<dbReference type="PANTHER" id="PTHR46889:SF4">
    <property type="entry name" value="TRANSPOSASE INSO FOR INSERTION SEQUENCE ELEMENT IS911B-RELATED"/>
    <property type="match status" value="1"/>
</dbReference>
<dbReference type="Pfam" id="PF00665">
    <property type="entry name" value="rve"/>
    <property type="match status" value="1"/>
</dbReference>
<evidence type="ECO:0000313" key="3">
    <source>
        <dbReference type="Proteomes" id="UP000036923"/>
    </source>
</evidence>
<dbReference type="GO" id="GO:0015074">
    <property type="term" value="P:DNA integration"/>
    <property type="evidence" value="ECO:0007669"/>
    <property type="project" value="InterPro"/>
</dbReference>
<dbReference type="NCBIfam" id="NF033516">
    <property type="entry name" value="transpos_IS3"/>
    <property type="match status" value="1"/>
</dbReference>
<dbReference type="InterPro" id="IPR012337">
    <property type="entry name" value="RNaseH-like_sf"/>
</dbReference>
<protein>
    <submittedName>
        <fullName evidence="2">Integrase catalytic region</fullName>
    </submittedName>
</protein>